<dbReference type="CDD" id="cd02910">
    <property type="entry name" value="cupin_Yhhw_N"/>
    <property type="match status" value="1"/>
</dbReference>
<keyword evidence="6" id="KW-1185">Reference proteome</keyword>
<dbReference type="InterPro" id="IPR011051">
    <property type="entry name" value="RmlC_Cupin_sf"/>
</dbReference>
<feature type="region of interest" description="Disordered" evidence="3">
    <location>
        <begin position="183"/>
        <end position="202"/>
    </location>
</feature>
<dbReference type="InterPro" id="IPR003829">
    <property type="entry name" value="Pirin_N_dom"/>
</dbReference>
<dbReference type="AlphaFoldDB" id="A0AAD5S3G0"/>
<dbReference type="EMBL" id="JADGJD010001522">
    <property type="protein sequence ID" value="KAJ3040954.1"/>
    <property type="molecule type" value="Genomic_DNA"/>
</dbReference>
<name>A0AAD5S3G0_9FUNG</name>
<evidence type="ECO:0000256" key="3">
    <source>
        <dbReference type="SAM" id="MobiDB-lite"/>
    </source>
</evidence>
<dbReference type="Proteomes" id="UP001212841">
    <property type="component" value="Unassembled WGS sequence"/>
</dbReference>
<dbReference type="Gene3D" id="2.60.120.10">
    <property type="entry name" value="Jelly Rolls"/>
    <property type="match status" value="1"/>
</dbReference>
<comment type="similarity">
    <text evidence="1 2">Belongs to the pirin family.</text>
</comment>
<organism evidence="5 6">
    <name type="scientific">Rhizophlyctis rosea</name>
    <dbReference type="NCBI Taxonomy" id="64517"/>
    <lineage>
        <taxon>Eukaryota</taxon>
        <taxon>Fungi</taxon>
        <taxon>Fungi incertae sedis</taxon>
        <taxon>Chytridiomycota</taxon>
        <taxon>Chytridiomycota incertae sedis</taxon>
        <taxon>Chytridiomycetes</taxon>
        <taxon>Rhizophlyctidales</taxon>
        <taxon>Rhizophlyctidaceae</taxon>
        <taxon>Rhizophlyctis</taxon>
    </lineage>
</organism>
<evidence type="ECO:0000259" key="4">
    <source>
        <dbReference type="Pfam" id="PF02678"/>
    </source>
</evidence>
<comment type="caution">
    <text evidence="5">The sequence shown here is derived from an EMBL/GenBank/DDBJ whole genome shotgun (WGS) entry which is preliminary data.</text>
</comment>
<evidence type="ECO:0000256" key="1">
    <source>
        <dbReference type="ARBA" id="ARBA00008416"/>
    </source>
</evidence>
<dbReference type="Pfam" id="PF02678">
    <property type="entry name" value="Pirin"/>
    <property type="match status" value="1"/>
</dbReference>
<reference evidence="5" key="1">
    <citation type="submission" date="2020-05" db="EMBL/GenBank/DDBJ databases">
        <title>Phylogenomic resolution of chytrid fungi.</title>
        <authorList>
            <person name="Stajich J.E."/>
            <person name="Amses K."/>
            <person name="Simmons R."/>
            <person name="Seto K."/>
            <person name="Myers J."/>
            <person name="Bonds A."/>
            <person name="Quandt C.A."/>
            <person name="Barry K."/>
            <person name="Liu P."/>
            <person name="Grigoriev I."/>
            <person name="Longcore J.E."/>
            <person name="James T.Y."/>
        </authorList>
    </citation>
    <scope>NUCLEOTIDE SEQUENCE</scope>
    <source>
        <strain evidence="5">JEL0318</strain>
    </source>
</reference>
<dbReference type="PANTHER" id="PTHR43212">
    <property type="entry name" value="QUERCETIN 2,3-DIOXYGENASE"/>
    <property type="match status" value="1"/>
</dbReference>
<dbReference type="PANTHER" id="PTHR43212:SF3">
    <property type="entry name" value="QUERCETIN 2,3-DIOXYGENASE"/>
    <property type="match status" value="1"/>
</dbReference>
<dbReference type="InterPro" id="IPR012093">
    <property type="entry name" value="Pirin"/>
</dbReference>
<feature type="domain" description="Pirin N-terminal" evidence="4">
    <location>
        <begin position="12"/>
        <end position="122"/>
    </location>
</feature>
<evidence type="ECO:0000313" key="5">
    <source>
        <dbReference type="EMBL" id="KAJ3040954.1"/>
    </source>
</evidence>
<accession>A0AAD5S3G0</accession>
<evidence type="ECO:0000256" key="2">
    <source>
        <dbReference type="RuleBase" id="RU003457"/>
    </source>
</evidence>
<evidence type="ECO:0000313" key="6">
    <source>
        <dbReference type="Proteomes" id="UP001212841"/>
    </source>
</evidence>
<proteinExistence type="inferred from homology"/>
<sequence length="202" mass="22473">MPGATFNVRKSDDRGHANHGWLDTYHTFSFASYYDDEHTQFGALRVLNEDRVTPTRGFGTHPHANFEILSYVISGAITHKDSLGNIETISRGGLQFTSAGTGVRHSEYNKSQTEDVHFLQLWFEPHQKGLSPAYQTREFSDEEKRNTIVKIMGPTTEPDAKPEEGAREIQIHSDAHMYASILEGESGVSGGTVETDRTSASL</sequence>
<dbReference type="InterPro" id="IPR014710">
    <property type="entry name" value="RmlC-like_jellyroll"/>
</dbReference>
<gene>
    <name evidence="5" type="ORF">HK097_002435</name>
</gene>
<dbReference type="SUPFAM" id="SSF51182">
    <property type="entry name" value="RmlC-like cupins"/>
    <property type="match status" value="1"/>
</dbReference>
<feature type="non-terminal residue" evidence="5">
    <location>
        <position position="1"/>
    </location>
</feature>
<protein>
    <recommendedName>
        <fullName evidence="4">Pirin N-terminal domain-containing protein</fullName>
    </recommendedName>
</protein>